<name>A0ABN8D4U3_9STRA</name>
<proteinExistence type="predicted"/>
<evidence type="ECO:0000313" key="1">
    <source>
        <dbReference type="EMBL" id="CAH0520177.1"/>
    </source>
</evidence>
<comment type="caution">
    <text evidence="1">The sequence shown here is derived from an EMBL/GenBank/DDBJ whole genome shotgun (WGS) entry which is preliminary data.</text>
</comment>
<accession>A0ABN8D4U3</accession>
<reference evidence="1 2" key="1">
    <citation type="submission" date="2021-11" db="EMBL/GenBank/DDBJ databases">
        <authorList>
            <person name="Islam A."/>
            <person name="Islam S."/>
            <person name="Flora M.S."/>
            <person name="Rahman M."/>
            <person name="Ziaur R.M."/>
            <person name="Epstein J.H."/>
            <person name="Hassan M."/>
            <person name="Klassen M."/>
            <person name="Woodard K."/>
            <person name="Webb A."/>
            <person name="Webby R.J."/>
            <person name="El Zowalaty M.E."/>
        </authorList>
    </citation>
    <scope>NUCLEOTIDE SEQUENCE [LARGE SCALE GENOMIC DNA]</scope>
    <source>
        <strain evidence="1">Pbs1</strain>
    </source>
</reference>
<keyword evidence="2" id="KW-1185">Reference proteome</keyword>
<sequence length="94" mass="10518">MLLIVLVLSTCPLPLRRHSCSRISKGRLILAQYPLVLGFMSQWQQYVLLYTTQSTYSGLVPALYAVACGKNDKAVLKYPEKDVPALKHAAYFVS</sequence>
<protein>
    <submittedName>
        <fullName evidence="1">Uncharacterized protein</fullName>
    </submittedName>
</protein>
<dbReference type="Proteomes" id="UP001158986">
    <property type="component" value="Unassembled WGS sequence"/>
</dbReference>
<gene>
    <name evidence="1" type="ORF">PBS001_LOCUS6674</name>
</gene>
<organism evidence="1 2">
    <name type="scientific">Peronospora belbahrii</name>
    <dbReference type="NCBI Taxonomy" id="622444"/>
    <lineage>
        <taxon>Eukaryota</taxon>
        <taxon>Sar</taxon>
        <taxon>Stramenopiles</taxon>
        <taxon>Oomycota</taxon>
        <taxon>Peronosporomycetes</taxon>
        <taxon>Peronosporales</taxon>
        <taxon>Peronosporaceae</taxon>
        <taxon>Peronospora</taxon>
    </lineage>
</organism>
<evidence type="ECO:0000313" key="2">
    <source>
        <dbReference type="Proteomes" id="UP001158986"/>
    </source>
</evidence>
<dbReference type="EMBL" id="CAKLCB010000331">
    <property type="protein sequence ID" value="CAH0520177.1"/>
    <property type="molecule type" value="Genomic_DNA"/>
</dbReference>